<protein>
    <recommendedName>
        <fullName evidence="2">Serine/threonine-protein kinase SAK</fullName>
    </recommendedName>
    <alternativeName>
        <fullName evidence="1">Serine/threonine-protein kinase Sak</fullName>
    </alternativeName>
</protein>
<feature type="domain" description="Protein kinase" evidence="4">
    <location>
        <begin position="12"/>
        <end position="124"/>
    </location>
</feature>
<dbReference type="GO" id="GO:0004672">
    <property type="term" value="F:protein kinase activity"/>
    <property type="evidence" value="ECO:0007669"/>
    <property type="project" value="InterPro"/>
</dbReference>
<evidence type="ECO:0000313" key="5">
    <source>
        <dbReference type="EMBL" id="CAB1445021.1"/>
    </source>
</evidence>
<dbReference type="InterPro" id="IPR011009">
    <property type="entry name" value="Kinase-like_dom_sf"/>
</dbReference>
<dbReference type="GO" id="GO:0005634">
    <property type="term" value="C:nucleus"/>
    <property type="evidence" value="ECO:0007669"/>
    <property type="project" value="TreeGrafter"/>
</dbReference>
<evidence type="ECO:0000256" key="1">
    <source>
        <dbReference type="ARBA" id="ARBA00030429"/>
    </source>
</evidence>
<keyword evidence="3" id="KW-0067">ATP-binding</keyword>
<dbReference type="GO" id="GO:0005524">
    <property type="term" value="F:ATP binding"/>
    <property type="evidence" value="ECO:0007669"/>
    <property type="project" value="UniProtKB-UniRule"/>
</dbReference>
<dbReference type="InterPro" id="IPR000719">
    <property type="entry name" value="Prot_kinase_dom"/>
</dbReference>
<dbReference type="FunFam" id="3.30.200.20:FF:000221">
    <property type="entry name" value="Putative serine/threonine-protein kinase PLK4"/>
    <property type="match status" value="1"/>
</dbReference>
<gene>
    <name evidence="5" type="ORF">PLEPLA_LOCUS32751</name>
</gene>
<evidence type="ECO:0000256" key="3">
    <source>
        <dbReference type="PROSITE-ProRule" id="PRU10141"/>
    </source>
</evidence>
<comment type="caution">
    <text evidence="5">The sequence shown here is derived from an EMBL/GenBank/DDBJ whole genome shotgun (WGS) entry which is preliminary data.</text>
</comment>
<name>A0A9N7V6H0_PLEPL</name>
<feature type="binding site" evidence="3">
    <location>
        <position position="41"/>
    </location>
    <ligand>
        <name>ATP</name>
        <dbReference type="ChEBI" id="CHEBI:30616"/>
    </ligand>
</feature>
<evidence type="ECO:0000256" key="2">
    <source>
        <dbReference type="ARBA" id="ARBA00030924"/>
    </source>
</evidence>
<organism evidence="5 6">
    <name type="scientific">Pleuronectes platessa</name>
    <name type="common">European plaice</name>
    <dbReference type="NCBI Taxonomy" id="8262"/>
    <lineage>
        <taxon>Eukaryota</taxon>
        <taxon>Metazoa</taxon>
        <taxon>Chordata</taxon>
        <taxon>Craniata</taxon>
        <taxon>Vertebrata</taxon>
        <taxon>Euteleostomi</taxon>
        <taxon>Actinopterygii</taxon>
        <taxon>Neopterygii</taxon>
        <taxon>Teleostei</taxon>
        <taxon>Neoteleostei</taxon>
        <taxon>Acanthomorphata</taxon>
        <taxon>Carangaria</taxon>
        <taxon>Pleuronectiformes</taxon>
        <taxon>Pleuronectoidei</taxon>
        <taxon>Pleuronectidae</taxon>
        <taxon>Pleuronectes</taxon>
    </lineage>
</organism>
<dbReference type="AlphaFoldDB" id="A0A9N7V6H0"/>
<accession>A0A9N7V6H0</accession>
<proteinExistence type="predicted"/>
<dbReference type="InterPro" id="IPR017441">
    <property type="entry name" value="Protein_kinase_ATP_BS"/>
</dbReference>
<dbReference type="PANTHER" id="PTHR24345">
    <property type="entry name" value="SERINE/THREONINE-PROTEIN KINASE PLK"/>
    <property type="match status" value="1"/>
</dbReference>
<dbReference type="SUPFAM" id="SSF56112">
    <property type="entry name" value="Protein kinase-like (PK-like)"/>
    <property type="match status" value="1"/>
</dbReference>
<dbReference type="PROSITE" id="PS50011">
    <property type="entry name" value="PROTEIN_KINASE_DOM"/>
    <property type="match status" value="1"/>
</dbReference>
<sequence length="124" mass="14353">MSVSIGEKIEDFKVLTLLGKGSFACVYRAKSMKTGLEVAIKTIDKKAMQKAGMVQRVTNEVEIHCRLKHPSILELYNYFEDSNYVYLVLEMCHNGEMTRYLRENKTPFSEDEARHFMHQIVKAT</sequence>
<evidence type="ECO:0000259" key="4">
    <source>
        <dbReference type="PROSITE" id="PS50011"/>
    </source>
</evidence>
<dbReference type="Proteomes" id="UP001153269">
    <property type="component" value="Unassembled WGS sequence"/>
</dbReference>
<dbReference type="Gene3D" id="3.30.200.20">
    <property type="entry name" value="Phosphorylase Kinase, domain 1"/>
    <property type="match status" value="1"/>
</dbReference>
<dbReference type="PROSITE" id="PS00107">
    <property type="entry name" value="PROTEIN_KINASE_ATP"/>
    <property type="match status" value="1"/>
</dbReference>
<dbReference type="EMBL" id="CADEAL010003535">
    <property type="protein sequence ID" value="CAB1445021.1"/>
    <property type="molecule type" value="Genomic_DNA"/>
</dbReference>
<reference evidence="5" key="1">
    <citation type="submission" date="2020-03" db="EMBL/GenBank/DDBJ databases">
        <authorList>
            <person name="Weist P."/>
        </authorList>
    </citation>
    <scope>NUCLEOTIDE SEQUENCE</scope>
</reference>
<keyword evidence="3" id="KW-0547">Nucleotide-binding</keyword>
<keyword evidence="6" id="KW-1185">Reference proteome</keyword>
<dbReference type="SMART" id="SM00220">
    <property type="entry name" value="S_TKc"/>
    <property type="match status" value="1"/>
</dbReference>
<evidence type="ECO:0000313" key="6">
    <source>
        <dbReference type="Proteomes" id="UP001153269"/>
    </source>
</evidence>
<dbReference type="PANTHER" id="PTHR24345:SF89">
    <property type="entry name" value="SERINE_THREONINE-PROTEIN KINASE PLK4"/>
    <property type="match status" value="1"/>
</dbReference>
<dbReference type="Pfam" id="PF00069">
    <property type="entry name" value="Pkinase"/>
    <property type="match status" value="1"/>
</dbReference>